<dbReference type="InterPro" id="IPR001763">
    <property type="entry name" value="Rhodanese-like_dom"/>
</dbReference>
<dbReference type="Pfam" id="PF00581">
    <property type="entry name" value="Rhodanese"/>
    <property type="match status" value="1"/>
</dbReference>
<evidence type="ECO:0000313" key="4">
    <source>
        <dbReference type="Proteomes" id="UP000191448"/>
    </source>
</evidence>
<proteinExistence type="predicted"/>
<keyword evidence="3" id="KW-0808">Transferase</keyword>
<dbReference type="NCBIfam" id="TIGR03167">
    <property type="entry name" value="tRNA_sel_U_synt"/>
    <property type="match status" value="1"/>
</dbReference>
<evidence type="ECO:0000313" key="3">
    <source>
        <dbReference type="EMBL" id="OPX45365.1"/>
    </source>
</evidence>
<dbReference type="SUPFAM" id="SSF52540">
    <property type="entry name" value="P-loop containing nucleoside triphosphate hydrolases"/>
    <property type="match status" value="1"/>
</dbReference>
<dbReference type="InterPro" id="IPR027417">
    <property type="entry name" value="P-loop_NTPase"/>
</dbReference>
<dbReference type="RefSeq" id="WP_080024213.1">
    <property type="nucleotide sequence ID" value="NZ_LTAY01000103.1"/>
</dbReference>
<dbReference type="PANTHER" id="PTHR30401">
    <property type="entry name" value="TRNA 2-SELENOURIDINE SYNTHASE"/>
    <property type="match status" value="1"/>
</dbReference>
<evidence type="ECO:0000256" key="1">
    <source>
        <dbReference type="ARBA" id="ARBA00023266"/>
    </source>
</evidence>
<dbReference type="NCBIfam" id="NF008752">
    <property type="entry name" value="PRK11784.1-4"/>
    <property type="match status" value="1"/>
</dbReference>
<sequence length="344" mass="40334">MFNIVEYEEVMHEKDCVFVDVRSPKEYKASTIKGAINIPVLLDDEREMVGTLYVRSSVEEARSKGIEYISKRLPEIFEQFQRLYSVEKKKVVIFCARGGMRSSSIHSLLYSLGIKVYKLKGGYREYRRYINENFDKITKNVKFIVLYGKTGVGKTEYLKELERRGFDILDLEGAANHRGSLLGSVSLGDCNTQKTFETEVFHKLLNRKSDIVFVEGESKRIGRIIIPDSIWNNMMKGEKIWIEDSIENRCDILIKEYIKDENSIRELIKALENIKKYLSYKKVEEYKKMIEEGNYKEACINLMLNYYDPMYMNGFGKKQFIKIIENKNREETLSSIIEVYNQMI</sequence>
<protein>
    <submittedName>
        <fullName evidence="3">tRNA 2-selenouridine synthase</fullName>
        <ecNumber evidence="3">2.9.1.-</ecNumber>
    </submittedName>
</protein>
<dbReference type="GO" id="GO:0043828">
    <property type="term" value="F:tRNA 2-selenouridine synthase activity"/>
    <property type="evidence" value="ECO:0007669"/>
    <property type="project" value="InterPro"/>
</dbReference>
<dbReference type="AlphaFoldDB" id="A0A1V4SPG0"/>
<dbReference type="InterPro" id="IPR058840">
    <property type="entry name" value="AAA_SelU"/>
</dbReference>
<dbReference type="OrthoDB" id="9808735at2"/>
<dbReference type="PROSITE" id="PS50206">
    <property type="entry name" value="RHODANESE_3"/>
    <property type="match status" value="1"/>
</dbReference>
<dbReference type="Pfam" id="PF26341">
    <property type="entry name" value="AAA_SelU"/>
    <property type="match status" value="1"/>
</dbReference>
<dbReference type="SUPFAM" id="SSF52821">
    <property type="entry name" value="Rhodanese/Cell cycle control phosphatase"/>
    <property type="match status" value="1"/>
</dbReference>
<evidence type="ECO:0000259" key="2">
    <source>
        <dbReference type="PROSITE" id="PS50206"/>
    </source>
</evidence>
<dbReference type="InterPro" id="IPR017582">
    <property type="entry name" value="SelU"/>
</dbReference>
<organism evidence="3 4">
    <name type="scientific">Clostridium thermobutyricum DSM 4928</name>
    <dbReference type="NCBI Taxonomy" id="1121339"/>
    <lineage>
        <taxon>Bacteria</taxon>
        <taxon>Bacillati</taxon>
        <taxon>Bacillota</taxon>
        <taxon>Clostridia</taxon>
        <taxon>Eubacteriales</taxon>
        <taxon>Clostridiaceae</taxon>
        <taxon>Clostridium</taxon>
    </lineage>
</organism>
<gene>
    <name evidence="3" type="primary">selU</name>
    <name evidence="3" type="ORF">CLTHE_31290</name>
</gene>
<dbReference type="PANTHER" id="PTHR30401:SF0">
    <property type="entry name" value="TRNA 2-SELENOURIDINE SYNTHASE"/>
    <property type="match status" value="1"/>
</dbReference>
<dbReference type="SMART" id="SM00450">
    <property type="entry name" value="RHOD"/>
    <property type="match status" value="1"/>
</dbReference>
<dbReference type="GO" id="GO:0002098">
    <property type="term" value="P:tRNA wobble uridine modification"/>
    <property type="evidence" value="ECO:0007669"/>
    <property type="project" value="InterPro"/>
</dbReference>
<dbReference type="NCBIfam" id="NF008750">
    <property type="entry name" value="PRK11784.1-2"/>
    <property type="match status" value="1"/>
</dbReference>
<dbReference type="Proteomes" id="UP000191448">
    <property type="component" value="Unassembled WGS sequence"/>
</dbReference>
<feature type="domain" description="Rhodanese" evidence="2">
    <location>
        <begin position="12"/>
        <end position="135"/>
    </location>
</feature>
<name>A0A1V4SPG0_9CLOT</name>
<comment type="caution">
    <text evidence="3">The sequence shown here is derived from an EMBL/GenBank/DDBJ whole genome shotgun (WGS) entry which is preliminary data.</text>
</comment>
<dbReference type="EMBL" id="LTAY01000103">
    <property type="protein sequence ID" value="OPX45365.1"/>
    <property type="molecule type" value="Genomic_DNA"/>
</dbReference>
<accession>A0A1V4SPG0</accession>
<reference evidence="3 4" key="1">
    <citation type="submission" date="2016-02" db="EMBL/GenBank/DDBJ databases">
        <title>Genome sequence of Clostridium thermobutyricum DSM 4928.</title>
        <authorList>
            <person name="Poehlein A."/>
            <person name="Daniel R."/>
        </authorList>
    </citation>
    <scope>NUCLEOTIDE SEQUENCE [LARGE SCALE GENOMIC DNA]</scope>
    <source>
        <strain evidence="3 4">DSM 4928</strain>
    </source>
</reference>
<dbReference type="EC" id="2.9.1.-" evidence="3"/>
<dbReference type="Gene3D" id="3.40.250.10">
    <property type="entry name" value="Rhodanese-like domain"/>
    <property type="match status" value="1"/>
</dbReference>
<keyword evidence="1" id="KW-0711">Selenium</keyword>
<dbReference type="InterPro" id="IPR036873">
    <property type="entry name" value="Rhodanese-like_dom_sf"/>
</dbReference>